<sequence>MQRKLEQLPGLSNVTGKYTKKCTDEPYPRLFVRNTSEGRNDVTIQVNKVNSESSGFHNSDVAPPVWPLNAAKSSIMQPRLDSANSHDYVPVTHKCPNIHVAKPQYVTPKSSIAHQSLISSGPNTSSGGKVRPQKSNIPIKPQDMQRTKRYMKEVVKSSSSGSVSALQSKPTGVIIATPCSPQVNEQGLTRSFDGFSVSGRVASFNSFSGSEESFHTGSERASFLSGKDFSQRLLPGPCIVSGYSYETEDGILSTREHSRDRSSYTQPSNLLNVSKNSPGGADSQHCSKRFSDDREAYQLGDEQLCSRIGRVNLSDNGPAVSPMHISSDSSLQSTEQHISYSGNQEKQDTSELNRKPIIHLYGLQPRHTSWNVGFSNIGGLPDARMPGSQCTQNALEHYLSDLVADEQKMMASSPCAGVARGYCETTSGYMNPSVSPKSGENEKKTCSTDLLQFLEQRIENALRSMTSVDSKPYPPNSTQNRMRPNRSASLNPVCDSRIKGAESSSVAGNLFQNQRTFENNDSQQIYSYENSAAPPNRQHISSFSDERSSHAYAESNVLQQFNFDELQYLLKAVRDLLALRAPSAYTNVSLGQDGSKITELDKPRKYGKTERNETMSNRDDQSMCTESPYITRSLSSSRSSSAVRNNRFETTSESRGSRLSSGISEDDSHSNADLMHQRLPIGFQHFERYLDSKFGPDHPTNNAFTNSSDVQPKPESCAKIIQTSSGHSPSVLSGNSSDHNSHMLTKQKPPSSIPMHLGSTQTGIITTNNSEETVNHSSRTPVPQYPDHLNEGFRPVYTNFQSDYSEQTEWNSEEKLTVTSEYCNSTSNQPGLATHSHNSGCVSVPFINHSTSSHTGNADGNANHMNYCTESNNIYAPDPQQGQVTSWPPNWYQWYISSHMFPQRHPSYSQFPYHHYYYPHLKQQQQFGFDHTVFSHRMNRLVTPLSYVMNSPPNYSPSGHFCCMDPNHAHVYEGNCTSPLAESCHFVSYDPQTTENPLQATAASGLCSCANPDGIKRFANINYTYSDRIPTNSYAAYRPSGVYSPPPGYPWFPCMNTVRWDPFSYNNNNNLENYNWNAYFQRPTYGRFTNCMPRSGSANAGFTYSSETDNLSNHTSERGVASELDRFKQNSNRCEHYYAVNPSNQVFILSDQTNDAQNFFHHNNNNGNNVLQSPALRSMTNSFSANDLAAYHNQSRIGIRYTKSSFDLAPELPVEPGLALMDHSNFYSKISSLIEMDNNSRLILPNGWSERRSGLGRSYYTCDSTRRSTWNHPLIGPYIPLGWERVDSSQSGVYYQNLLIPHCQRHHPNLWINAPLKDPEVERKSFFTDLRKLQLSLRHNLLDCHSEVGAYKNANSEQEQYFIVSLYSNLNLLELLYICSGYHFHPMIHNKGILYYLWFSTVSNTFKSDWTNSGMCEFLYGNIFLAHTK</sequence>
<dbReference type="PANTHER" id="PTHR47522:SF2">
    <property type="entry name" value="PROTEIN SALVADOR HOMOLOG 1"/>
    <property type="match status" value="1"/>
</dbReference>
<dbReference type="PROSITE" id="PS01159">
    <property type="entry name" value="WW_DOMAIN_1"/>
    <property type="match status" value="1"/>
</dbReference>
<name>A0A5K4EPE9_SCHMA</name>
<dbReference type="GO" id="GO:0005829">
    <property type="term" value="C:cytosol"/>
    <property type="evidence" value="ECO:0007669"/>
    <property type="project" value="TreeGrafter"/>
</dbReference>
<feature type="compositionally biased region" description="Low complexity" evidence="1">
    <location>
        <begin position="632"/>
        <end position="641"/>
    </location>
</feature>
<dbReference type="Gene3D" id="2.20.70.10">
    <property type="match status" value="1"/>
</dbReference>
<dbReference type="InterPro" id="IPR001202">
    <property type="entry name" value="WW_dom"/>
</dbReference>
<feature type="compositionally biased region" description="Polar residues" evidence="1">
    <location>
        <begin position="324"/>
        <end position="344"/>
    </location>
</feature>
<dbReference type="GO" id="GO:0006915">
    <property type="term" value="P:apoptotic process"/>
    <property type="evidence" value="ECO:0007669"/>
    <property type="project" value="InterPro"/>
</dbReference>
<dbReference type="ExpressionAtlas" id="A0A5K4EPE9">
    <property type="expression patterns" value="baseline and differential"/>
</dbReference>
<evidence type="ECO:0000259" key="2">
    <source>
        <dbReference type="PROSITE" id="PS50020"/>
    </source>
</evidence>
<feature type="compositionally biased region" description="Basic and acidic residues" evidence="1">
    <location>
        <begin position="646"/>
        <end position="656"/>
    </location>
</feature>
<dbReference type="CDD" id="cd00201">
    <property type="entry name" value="WW"/>
    <property type="match status" value="1"/>
</dbReference>
<feature type="region of interest" description="Disordered" evidence="1">
    <location>
        <begin position="316"/>
        <end position="352"/>
    </location>
</feature>
<dbReference type="GO" id="GO:0008285">
    <property type="term" value="P:negative regulation of cell population proliferation"/>
    <property type="evidence" value="ECO:0007669"/>
    <property type="project" value="TreeGrafter"/>
</dbReference>
<dbReference type="PANTHER" id="PTHR47522">
    <property type="entry name" value="SALVADOR FAMILY WW DOMAIN-CONTAINING PROTEIN 1"/>
    <property type="match status" value="1"/>
</dbReference>
<dbReference type="GO" id="GO:0060090">
    <property type="term" value="F:molecular adaptor activity"/>
    <property type="evidence" value="ECO:0007669"/>
    <property type="project" value="InterPro"/>
</dbReference>
<feature type="region of interest" description="Disordered" evidence="1">
    <location>
        <begin position="588"/>
        <end position="670"/>
    </location>
</feature>
<feature type="region of interest" description="Disordered" evidence="1">
    <location>
        <begin position="253"/>
        <end position="288"/>
    </location>
</feature>
<feature type="compositionally biased region" description="Polar residues" evidence="1">
    <location>
        <begin position="476"/>
        <end position="488"/>
    </location>
</feature>
<dbReference type="PROSITE" id="PS50020">
    <property type="entry name" value="WW_DOMAIN_2"/>
    <property type="match status" value="1"/>
</dbReference>
<dbReference type="InterPro" id="IPR036020">
    <property type="entry name" value="WW_dom_sf"/>
</dbReference>
<feature type="region of interest" description="Disordered" evidence="1">
    <location>
        <begin position="467"/>
        <end position="488"/>
    </location>
</feature>
<dbReference type="SUPFAM" id="SSF51045">
    <property type="entry name" value="WW domain"/>
    <property type="match status" value="1"/>
</dbReference>
<feature type="compositionally biased region" description="Polar residues" evidence="1">
    <location>
        <begin position="699"/>
        <end position="710"/>
    </location>
</feature>
<proteinExistence type="predicted"/>
<dbReference type="InParanoid" id="A0A5K4EPE9"/>
<dbReference type="GO" id="GO:0043065">
    <property type="term" value="P:positive regulation of apoptotic process"/>
    <property type="evidence" value="ECO:0007669"/>
    <property type="project" value="TreeGrafter"/>
</dbReference>
<feature type="compositionally biased region" description="Polar residues" evidence="1">
    <location>
        <begin position="721"/>
        <end position="750"/>
    </location>
</feature>
<evidence type="ECO:0000256" key="1">
    <source>
        <dbReference type="SAM" id="MobiDB-lite"/>
    </source>
</evidence>
<feature type="compositionally biased region" description="Polar residues" evidence="1">
    <location>
        <begin position="117"/>
        <end position="127"/>
    </location>
</feature>
<accession>A0A5K4EPE9</accession>
<feature type="compositionally biased region" description="Polar residues" evidence="1">
    <location>
        <begin position="263"/>
        <end position="277"/>
    </location>
</feature>
<evidence type="ECO:0000313" key="3">
    <source>
        <dbReference type="WBParaSite" id="Smp_140940.3"/>
    </source>
</evidence>
<dbReference type="WBParaSite" id="Smp_140940.3">
    <property type="protein sequence ID" value="Smp_140940.3"/>
    <property type="gene ID" value="Smp_140940"/>
</dbReference>
<feature type="compositionally biased region" description="Basic and acidic residues" evidence="1">
    <location>
        <begin position="596"/>
        <end position="621"/>
    </location>
</feature>
<reference evidence="3" key="1">
    <citation type="submission" date="2019-11" db="UniProtKB">
        <authorList>
            <consortium name="WormBaseParasite"/>
        </authorList>
    </citation>
    <scope>IDENTIFICATION</scope>
    <source>
        <strain evidence="3">Puerto Rican</strain>
    </source>
</reference>
<organism evidence="3">
    <name type="scientific">Schistosoma mansoni</name>
    <name type="common">Blood fluke</name>
    <dbReference type="NCBI Taxonomy" id="6183"/>
    <lineage>
        <taxon>Eukaryota</taxon>
        <taxon>Metazoa</taxon>
        <taxon>Spiralia</taxon>
        <taxon>Lophotrochozoa</taxon>
        <taxon>Platyhelminthes</taxon>
        <taxon>Trematoda</taxon>
        <taxon>Digenea</taxon>
        <taxon>Strigeidida</taxon>
        <taxon>Schistosomatoidea</taxon>
        <taxon>Schistosomatidae</taxon>
        <taxon>Schistosoma</taxon>
    </lineage>
</organism>
<feature type="domain" description="WW" evidence="2">
    <location>
        <begin position="1242"/>
        <end position="1275"/>
    </location>
</feature>
<feature type="region of interest" description="Disordered" evidence="1">
    <location>
        <begin position="117"/>
        <end position="138"/>
    </location>
</feature>
<dbReference type="GO" id="GO:0035329">
    <property type="term" value="P:hippo signaling"/>
    <property type="evidence" value="ECO:0007669"/>
    <property type="project" value="InterPro"/>
</dbReference>
<protein>
    <submittedName>
        <fullName evidence="3">WW domain-containing protein</fullName>
    </submittedName>
</protein>
<feature type="region of interest" description="Disordered" evidence="1">
    <location>
        <begin position="692"/>
        <end position="756"/>
    </location>
</feature>
<dbReference type="STRING" id="6183.A0A5K4EPE9"/>
<dbReference type="InterPro" id="IPR030030">
    <property type="entry name" value="Sav"/>
</dbReference>